<keyword evidence="12 14" id="KW-0326">Glycosidase</keyword>
<evidence type="ECO:0000256" key="14">
    <source>
        <dbReference type="RuleBase" id="RU361161"/>
    </source>
</evidence>
<dbReference type="InterPro" id="IPR036881">
    <property type="entry name" value="Glyco_hydro_3_C_sf"/>
</dbReference>
<evidence type="ECO:0000313" key="17">
    <source>
        <dbReference type="EMBL" id="KAF4636740.1"/>
    </source>
</evidence>
<name>A0A8H4RVG2_9HELO</name>
<evidence type="ECO:0000256" key="11">
    <source>
        <dbReference type="ARBA" id="ARBA00023277"/>
    </source>
</evidence>
<evidence type="ECO:0000256" key="1">
    <source>
        <dbReference type="ARBA" id="ARBA00000448"/>
    </source>
</evidence>
<evidence type="ECO:0000256" key="13">
    <source>
        <dbReference type="ARBA" id="ARBA00023326"/>
    </source>
</evidence>
<dbReference type="Pfam" id="PF01915">
    <property type="entry name" value="Glyco_hydro_3_C"/>
    <property type="match status" value="1"/>
</dbReference>
<dbReference type="GO" id="GO:0005576">
    <property type="term" value="C:extracellular region"/>
    <property type="evidence" value="ECO:0007669"/>
    <property type="project" value="UniProtKB-SubCell"/>
</dbReference>
<feature type="chain" id="PRO_5034423939" description="beta-glucosidase" evidence="15">
    <location>
        <begin position="24"/>
        <end position="792"/>
    </location>
</feature>
<dbReference type="InterPro" id="IPR050288">
    <property type="entry name" value="Cellulose_deg_GH3"/>
</dbReference>
<comment type="subcellular location">
    <subcellularLocation>
        <location evidence="2">Secreted</location>
    </subcellularLocation>
</comment>
<evidence type="ECO:0000259" key="16">
    <source>
        <dbReference type="SMART" id="SM01217"/>
    </source>
</evidence>
<evidence type="ECO:0000313" key="18">
    <source>
        <dbReference type="Proteomes" id="UP000566819"/>
    </source>
</evidence>
<feature type="domain" description="Fibronectin type III-like" evidence="16">
    <location>
        <begin position="719"/>
        <end position="785"/>
    </location>
</feature>
<reference evidence="17 18" key="1">
    <citation type="submission" date="2020-03" db="EMBL/GenBank/DDBJ databases">
        <title>Draft Genome Sequence of Cudoniella acicularis.</title>
        <authorList>
            <person name="Buettner E."/>
            <person name="Kellner H."/>
        </authorList>
    </citation>
    <scope>NUCLEOTIDE SEQUENCE [LARGE SCALE GENOMIC DNA]</scope>
    <source>
        <strain evidence="17 18">DSM 108380</strain>
    </source>
</reference>
<keyword evidence="9" id="KW-0136">Cellulose degradation</keyword>
<evidence type="ECO:0000256" key="10">
    <source>
        <dbReference type="ARBA" id="ARBA00023180"/>
    </source>
</evidence>
<dbReference type="Gene3D" id="3.40.50.1700">
    <property type="entry name" value="Glycoside hydrolase family 3 C-terminal domain"/>
    <property type="match status" value="1"/>
</dbReference>
<proteinExistence type="inferred from homology"/>
<dbReference type="InterPro" id="IPR001764">
    <property type="entry name" value="Glyco_hydro_3_N"/>
</dbReference>
<evidence type="ECO:0000256" key="4">
    <source>
        <dbReference type="ARBA" id="ARBA00005336"/>
    </source>
</evidence>
<dbReference type="InterPro" id="IPR013783">
    <property type="entry name" value="Ig-like_fold"/>
</dbReference>
<dbReference type="InterPro" id="IPR002772">
    <property type="entry name" value="Glyco_hydro_3_C"/>
</dbReference>
<comment type="similarity">
    <text evidence="4 14">Belongs to the glycosyl hydrolase 3 family.</text>
</comment>
<dbReference type="GO" id="GO:0030245">
    <property type="term" value="P:cellulose catabolic process"/>
    <property type="evidence" value="ECO:0007669"/>
    <property type="project" value="UniProtKB-UniPathway"/>
</dbReference>
<dbReference type="EMBL" id="JAAMPI010000051">
    <property type="protein sequence ID" value="KAF4636740.1"/>
    <property type="molecule type" value="Genomic_DNA"/>
</dbReference>
<dbReference type="GO" id="GO:0008422">
    <property type="term" value="F:beta-glucosidase activity"/>
    <property type="evidence" value="ECO:0007669"/>
    <property type="project" value="UniProtKB-EC"/>
</dbReference>
<dbReference type="InterPro" id="IPR036962">
    <property type="entry name" value="Glyco_hydro_3_N_sf"/>
</dbReference>
<dbReference type="PANTHER" id="PTHR42715">
    <property type="entry name" value="BETA-GLUCOSIDASE"/>
    <property type="match status" value="1"/>
</dbReference>
<evidence type="ECO:0000256" key="9">
    <source>
        <dbReference type="ARBA" id="ARBA00023001"/>
    </source>
</evidence>
<dbReference type="AlphaFoldDB" id="A0A8H4RVG2"/>
<keyword evidence="13 14" id="KW-0624">Polysaccharide degradation</keyword>
<accession>A0A8H4RVG2</accession>
<dbReference type="InterPro" id="IPR026891">
    <property type="entry name" value="Fn3-like"/>
</dbReference>
<protein>
    <recommendedName>
        <fullName evidence="5 14">beta-glucosidase</fullName>
        <ecNumber evidence="5 14">3.2.1.21</ecNumber>
    </recommendedName>
</protein>
<comment type="caution">
    <text evidence="17">The sequence shown here is derived from an EMBL/GenBank/DDBJ whole genome shotgun (WGS) entry which is preliminary data.</text>
</comment>
<dbReference type="SUPFAM" id="SSF52279">
    <property type="entry name" value="Beta-D-glucan exohydrolase, C-terminal domain"/>
    <property type="match status" value="1"/>
</dbReference>
<dbReference type="InterPro" id="IPR017853">
    <property type="entry name" value="GH"/>
</dbReference>
<evidence type="ECO:0000256" key="12">
    <source>
        <dbReference type="ARBA" id="ARBA00023295"/>
    </source>
</evidence>
<dbReference type="Pfam" id="PF14310">
    <property type="entry name" value="Fn3-like"/>
    <property type="match status" value="1"/>
</dbReference>
<dbReference type="PANTHER" id="PTHR42715:SF5">
    <property type="entry name" value="BETA-GLUCOSIDASE M-RELATED"/>
    <property type="match status" value="1"/>
</dbReference>
<dbReference type="OrthoDB" id="416222at2759"/>
<keyword evidence="18" id="KW-1185">Reference proteome</keyword>
<dbReference type="SUPFAM" id="SSF51445">
    <property type="entry name" value="(Trans)glycosidases"/>
    <property type="match status" value="1"/>
</dbReference>
<keyword evidence="7 15" id="KW-0732">Signal</keyword>
<gene>
    <name evidence="17" type="ORF">G7Y89_g1329</name>
</gene>
<dbReference type="InterPro" id="IPR019800">
    <property type="entry name" value="Glyco_hydro_3_AS"/>
</dbReference>
<evidence type="ECO:0000256" key="2">
    <source>
        <dbReference type="ARBA" id="ARBA00004613"/>
    </source>
</evidence>
<evidence type="ECO:0000256" key="6">
    <source>
        <dbReference type="ARBA" id="ARBA00022525"/>
    </source>
</evidence>
<evidence type="ECO:0000256" key="3">
    <source>
        <dbReference type="ARBA" id="ARBA00004987"/>
    </source>
</evidence>
<keyword evidence="10" id="KW-0325">Glycoprotein</keyword>
<keyword evidence="8 14" id="KW-0378">Hydrolase</keyword>
<evidence type="ECO:0000256" key="15">
    <source>
        <dbReference type="SAM" id="SignalP"/>
    </source>
</evidence>
<organism evidence="17 18">
    <name type="scientific">Cudoniella acicularis</name>
    <dbReference type="NCBI Taxonomy" id="354080"/>
    <lineage>
        <taxon>Eukaryota</taxon>
        <taxon>Fungi</taxon>
        <taxon>Dikarya</taxon>
        <taxon>Ascomycota</taxon>
        <taxon>Pezizomycotina</taxon>
        <taxon>Leotiomycetes</taxon>
        <taxon>Helotiales</taxon>
        <taxon>Tricladiaceae</taxon>
        <taxon>Cudoniella</taxon>
    </lineage>
</organism>
<dbReference type="FunFam" id="3.20.20.300:FF:000002">
    <property type="entry name" value="Probable beta-glucosidase"/>
    <property type="match status" value="1"/>
</dbReference>
<keyword evidence="6" id="KW-0964">Secreted</keyword>
<comment type="catalytic activity">
    <reaction evidence="1 14">
        <text>Hydrolysis of terminal, non-reducing beta-D-glucosyl residues with release of beta-D-glucose.</text>
        <dbReference type="EC" id="3.2.1.21"/>
    </reaction>
</comment>
<comment type="pathway">
    <text evidence="3 14">Glycan metabolism; cellulose degradation.</text>
</comment>
<dbReference type="Gene3D" id="2.60.40.10">
    <property type="entry name" value="Immunoglobulins"/>
    <property type="match status" value="1"/>
</dbReference>
<dbReference type="PRINTS" id="PR00133">
    <property type="entry name" value="GLHYDRLASE3"/>
</dbReference>
<dbReference type="UniPathway" id="UPA00696"/>
<dbReference type="EC" id="3.2.1.21" evidence="5 14"/>
<dbReference type="PROSITE" id="PS00775">
    <property type="entry name" value="GLYCOSYL_HYDROL_F3"/>
    <property type="match status" value="1"/>
</dbReference>
<sequence length="792" mass="84236">MSSIRALSLALLALTGLVNVSSAVDNITSDTYFYGQSPPVYPSPAGTGTGTWVAAYEKAAALVAQMTLDEKVEHPTRFPAPNGCSGNIPAITRLGFPGLCLQDAGNGVRGTDFVNGYPSGLHVGASWNKDLAYQRALAMGGEFRTKGVNIALGPVVGPLGRVSLSGRNWEGFSNDPYLCGSLAFETVSGIQANGVMTSTKHFIGNEQETNRNPMTNAAGQYVESVSSNIDDKTLHELYLWPFQDALHAGTGNIMCSYNRLNNSHGCGNSKILNGILKTELGFPGFVVSDWYAQHSGVGTALAGLDMAMPDSEGFWGSNLTAAINNGSVPLSRLDDMATRIIASWYQLGQDKDYPTPGVGMPADLFAPHVAVDARKPSSKTTLLQGAIEGHVLVKNTNNALPLKSPKLLSLYGYDAKVPDQNDPTTGFGSWTLGWESGNIDEALAGFYGVPQVLPISQAALNGTIISGGGSGANSPAYISAPFDALSERAYQDDTNLFWDFITVNSTSSVDGGSDACLVFINAMASEGIDRSGLHDDFSDALVNNIADQCNNTIVVIHNAGVRLVDQFIDHPNVTALIFAHVPGQDSGRALVSLLYGDTAPSGKLPYSVPKNESDFGTILNPALPEAPYTLFPQADFTEGVYIDYRAFDAQNITPRYEFGFGLSYTTFSYSSLAISTISGVSLATYPTGAILQGGQEDLWDVIARVTADVKNTGTVDGAEVAQLYVAIPGGPVRQLRGFSKVDITPGATVSVSFDLTRRDLSEWDVAAQKWKLQSGSYGISMLEKVRVMSYEI</sequence>
<evidence type="ECO:0000256" key="8">
    <source>
        <dbReference type="ARBA" id="ARBA00022801"/>
    </source>
</evidence>
<dbReference type="Proteomes" id="UP000566819">
    <property type="component" value="Unassembled WGS sequence"/>
</dbReference>
<dbReference type="Pfam" id="PF00933">
    <property type="entry name" value="Glyco_hydro_3"/>
    <property type="match status" value="1"/>
</dbReference>
<feature type="signal peptide" evidence="15">
    <location>
        <begin position="1"/>
        <end position="23"/>
    </location>
</feature>
<dbReference type="SMART" id="SM01217">
    <property type="entry name" value="Fn3_like"/>
    <property type="match status" value="1"/>
</dbReference>
<keyword evidence="11 14" id="KW-0119">Carbohydrate metabolism</keyword>
<evidence type="ECO:0000256" key="7">
    <source>
        <dbReference type="ARBA" id="ARBA00022729"/>
    </source>
</evidence>
<dbReference type="Gene3D" id="3.20.20.300">
    <property type="entry name" value="Glycoside hydrolase, family 3, N-terminal domain"/>
    <property type="match status" value="1"/>
</dbReference>
<evidence type="ECO:0000256" key="5">
    <source>
        <dbReference type="ARBA" id="ARBA00012744"/>
    </source>
</evidence>